<dbReference type="Proteomes" id="UP000499080">
    <property type="component" value="Unassembled WGS sequence"/>
</dbReference>
<dbReference type="EMBL" id="BGPR01041817">
    <property type="protein sequence ID" value="GBO18179.1"/>
    <property type="molecule type" value="Genomic_DNA"/>
</dbReference>
<protein>
    <submittedName>
        <fullName evidence="1">Uncharacterized protein</fullName>
    </submittedName>
</protein>
<comment type="caution">
    <text evidence="1">The sequence shown here is derived from an EMBL/GenBank/DDBJ whole genome shotgun (WGS) entry which is preliminary data.</text>
</comment>
<organism evidence="1 2">
    <name type="scientific">Araneus ventricosus</name>
    <name type="common">Orbweaver spider</name>
    <name type="synonym">Epeira ventricosa</name>
    <dbReference type="NCBI Taxonomy" id="182803"/>
    <lineage>
        <taxon>Eukaryota</taxon>
        <taxon>Metazoa</taxon>
        <taxon>Ecdysozoa</taxon>
        <taxon>Arthropoda</taxon>
        <taxon>Chelicerata</taxon>
        <taxon>Arachnida</taxon>
        <taxon>Araneae</taxon>
        <taxon>Araneomorphae</taxon>
        <taxon>Entelegynae</taxon>
        <taxon>Araneoidea</taxon>
        <taxon>Araneidae</taxon>
        <taxon>Araneus</taxon>
    </lineage>
</organism>
<evidence type="ECO:0000313" key="1">
    <source>
        <dbReference type="EMBL" id="GBO18179.1"/>
    </source>
</evidence>
<keyword evidence="2" id="KW-1185">Reference proteome</keyword>
<dbReference type="AlphaFoldDB" id="A0A4Y2UYV5"/>
<proteinExistence type="predicted"/>
<reference evidence="1 2" key="1">
    <citation type="journal article" date="2019" name="Sci. Rep.">
        <title>Orb-weaving spider Araneus ventricosus genome elucidates the spidroin gene catalogue.</title>
        <authorList>
            <person name="Kono N."/>
            <person name="Nakamura H."/>
            <person name="Ohtoshi R."/>
            <person name="Moran D.A.P."/>
            <person name="Shinohara A."/>
            <person name="Yoshida Y."/>
            <person name="Fujiwara M."/>
            <person name="Mori M."/>
            <person name="Tomita M."/>
            <person name="Arakawa K."/>
        </authorList>
    </citation>
    <scope>NUCLEOTIDE SEQUENCE [LARGE SCALE GENOMIC DNA]</scope>
</reference>
<evidence type="ECO:0000313" key="2">
    <source>
        <dbReference type="Proteomes" id="UP000499080"/>
    </source>
</evidence>
<sequence length="126" mass="14660">MIQLRIASLLHGRLQKCRRGVTGRVLSYMEDSAKCRRGYREGSLSYREDSAKCRRGYRKGSLSYMEDSAKCRRGYRATESSSRSSAASMRTLQNHIRITGLKYRFYDYIRKENERNLLLAVRDSSS</sequence>
<name>A0A4Y2UYV5_ARAVE</name>
<gene>
    <name evidence="1" type="ORF">AVEN_271759_1</name>
</gene>
<accession>A0A4Y2UYV5</accession>